<keyword evidence="1" id="KW-0812">Transmembrane</keyword>
<sequence length="57" mass="6808">MAAKASRDLDLEVIFSREERVRFIRKTKRVLFIAEYLVLAYTNLFYFTCTTEPTTLR</sequence>
<evidence type="ECO:0000313" key="3">
    <source>
        <dbReference type="Proteomes" id="UP000429607"/>
    </source>
</evidence>
<evidence type="ECO:0000313" key="2">
    <source>
        <dbReference type="EMBL" id="KAE8953513.1"/>
    </source>
</evidence>
<proteinExistence type="predicted"/>
<gene>
    <name evidence="2" type="ORF">PR001_g32850</name>
</gene>
<organism evidence="2 3">
    <name type="scientific">Phytophthora rubi</name>
    <dbReference type="NCBI Taxonomy" id="129364"/>
    <lineage>
        <taxon>Eukaryota</taxon>
        <taxon>Sar</taxon>
        <taxon>Stramenopiles</taxon>
        <taxon>Oomycota</taxon>
        <taxon>Peronosporomycetes</taxon>
        <taxon>Peronosporales</taxon>
        <taxon>Peronosporaceae</taxon>
        <taxon>Phytophthora</taxon>
    </lineage>
</organism>
<evidence type="ECO:0000256" key="1">
    <source>
        <dbReference type="SAM" id="Phobius"/>
    </source>
</evidence>
<accession>A0A6A3G989</accession>
<comment type="caution">
    <text evidence="2">The sequence shown here is derived from an EMBL/GenBank/DDBJ whole genome shotgun (WGS) entry which is preliminary data.</text>
</comment>
<keyword evidence="1" id="KW-1133">Transmembrane helix</keyword>
<keyword evidence="1" id="KW-0472">Membrane</keyword>
<name>A0A6A3G989_9STRA</name>
<dbReference type="Proteomes" id="UP000429607">
    <property type="component" value="Unassembled WGS sequence"/>
</dbReference>
<dbReference type="EMBL" id="QXFV01010621">
    <property type="protein sequence ID" value="KAE8953513.1"/>
    <property type="molecule type" value="Genomic_DNA"/>
</dbReference>
<feature type="transmembrane region" description="Helical" evidence="1">
    <location>
        <begin position="30"/>
        <end position="48"/>
    </location>
</feature>
<protein>
    <submittedName>
        <fullName evidence="2">Uncharacterized protein</fullName>
    </submittedName>
</protein>
<dbReference type="AlphaFoldDB" id="A0A6A3G989"/>
<reference evidence="2 3" key="1">
    <citation type="submission" date="2018-09" db="EMBL/GenBank/DDBJ databases">
        <title>Genomic investigation of the strawberry pathogen Phytophthora fragariae indicates pathogenicity is determined by transcriptional variation in three key races.</title>
        <authorList>
            <person name="Adams T.M."/>
            <person name="Armitage A.D."/>
            <person name="Sobczyk M.K."/>
            <person name="Bates H.J."/>
            <person name="Dunwell J.M."/>
            <person name="Nellist C.F."/>
            <person name="Harrison R.J."/>
        </authorList>
    </citation>
    <scope>NUCLEOTIDE SEQUENCE [LARGE SCALE GENOMIC DNA]</scope>
    <source>
        <strain evidence="2 3">SCRP249</strain>
    </source>
</reference>